<gene>
    <name evidence="1" type="ORF">S03H2_26051</name>
</gene>
<feature type="non-terminal residue" evidence="1">
    <location>
        <position position="64"/>
    </location>
</feature>
<dbReference type="EMBL" id="BARU01014947">
    <property type="protein sequence ID" value="GAH38571.1"/>
    <property type="molecule type" value="Genomic_DNA"/>
</dbReference>
<accession>X1EYW6</accession>
<dbReference type="AlphaFoldDB" id="X1EYW6"/>
<evidence type="ECO:0000313" key="1">
    <source>
        <dbReference type="EMBL" id="GAH38571.1"/>
    </source>
</evidence>
<name>X1EYW6_9ZZZZ</name>
<organism evidence="1">
    <name type="scientific">marine sediment metagenome</name>
    <dbReference type="NCBI Taxonomy" id="412755"/>
    <lineage>
        <taxon>unclassified sequences</taxon>
        <taxon>metagenomes</taxon>
        <taxon>ecological metagenomes</taxon>
    </lineage>
</organism>
<reference evidence="1" key="1">
    <citation type="journal article" date="2014" name="Front. Microbiol.">
        <title>High frequency of phylogenetically diverse reductive dehalogenase-homologous genes in deep subseafloor sedimentary metagenomes.</title>
        <authorList>
            <person name="Kawai M."/>
            <person name="Futagami T."/>
            <person name="Toyoda A."/>
            <person name="Takaki Y."/>
            <person name="Nishi S."/>
            <person name="Hori S."/>
            <person name="Arai W."/>
            <person name="Tsubouchi T."/>
            <person name="Morono Y."/>
            <person name="Uchiyama I."/>
            <person name="Ito T."/>
            <person name="Fujiyama A."/>
            <person name="Inagaki F."/>
            <person name="Takami H."/>
        </authorList>
    </citation>
    <scope>NUCLEOTIDE SEQUENCE</scope>
    <source>
        <strain evidence="1">Expedition CK06-06</strain>
    </source>
</reference>
<proteinExistence type="predicted"/>
<protein>
    <submittedName>
        <fullName evidence="1">Uncharacterized protein</fullName>
    </submittedName>
</protein>
<comment type="caution">
    <text evidence="1">The sequence shown here is derived from an EMBL/GenBank/DDBJ whole genome shotgun (WGS) entry which is preliminary data.</text>
</comment>
<sequence>MLELKARSEGKELKWKAITILRQCDDRIAATTVRPFVEEYDAIVTLACGLGAGIMNRVVPNIIT</sequence>